<comment type="caution">
    <text evidence="2">The sequence shown here is derived from an EMBL/GenBank/DDBJ whole genome shotgun (WGS) entry which is preliminary data.</text>
</comment>
<feature type="domain" description="Bacteriophage T5 Orf172 DNA-binding" evidence="1">
    <location>
        <begin position="22"/>
        <end position="98"/>
    </location>
</feature>
<gene>
    <name evidence="2" type="ORF">B7865_15060</name>
</gene>
<protein>
    <submittedName>
        <fullName evidence="2">GIY-YIG nuclease family protein</fullName>
    </submittedName>
</protein>
<dbReference type="InterPro" id="IPR018306">
    <property type="entry name" value="Phage_T5_Orf172_DNA-bd"/>
</dbReference>
<proteinExistence type="predicted"/>
<dbReference type="EMBL" id="AAGRZJ010000007">
    <property type="protein sequence ID" value="EBR3552272.1"/>
    <property type="molecule type" value="Genomic_DNA"/>
</dbReference>
<accession>A0A5U7GRC0</accession>
<reference evidence="2" key="1">
    <citation type="submission" date="2018-07" db="EMBL/GenBank/DDBJ databases">
        <authorList>
            <consortium name="PulseNet: The National Subtyping Network for Foodborne Disease Surveillance"/>
            <person name="Tarr C.L."/>
            <person name="Trees E."/>
            <person name="Katz L.S."/>
            <person name="Carleton-Romer H.A."/>
            <person name="Stroika S."/>
            <person name="Kucerova Z."/>
            <person name="Roache K.F."/>
            <person name="Sabol A.L."/>
            <person name="Besser J."/>
            <person name="Gerner-Smidt P."/>
        </authorList>
    </citation>
    <scope>NUCLEOTIDE SEQUENCE</scope>
    <source>
        <strain evidence="2">2017K-0226</strain>
    </source>
</reference>
<evidence type="ECO:0000313" key="2">
    <source>
        <dbReference type="EMBL" id="EBR3552272.1"/>
    </source>
</evidence>
<dbReference type="AlphaFoldDB" id="A0A5U7GRC0"/>
<sequence>MSTRTGSHHRKINTMKYVYVMQSASGLVKIGVSKNVSQRRKHLENQSGVSVEVIATFGPFNAATRLERTAHDLFSQDRESGEWFAIKAKDAVDAINKITSTFEDSASHEKEGYGTSISAAERYLLCIDDAELITNTVTYLRENRMLDEGERLNRLFMAGSLTTRDFLYECQMSIMERKFYDLLEIHNDLKSKVQMYLPGIV</sequence>
<evidence type="ECO:0000259" key="1">
    <source>
        <dbReference type="SMART" id="SM00974"/>
    </source>
</evidence>
<name>A0A5U7GRC0_SALER</name>
<dbReference type="Pfam" id="PF13455">
    <property type="entry name" value="MUG113"/>
    <property type="match status" value="1"/>
</dbReference>
<dbReference type="SMART" id="SM00974">
    <property type="entry name" value="T5orf172"/>
    <property type="match status" value="1"/>
</dbReference>
<organism evidence="2">
    <name type="scientific">Salmonella enterica</name>
    <name type="common">Salmonella choleraesuis</name>
    <dbReference type="NCBI Taxonomy" id="28901"/>
    <lineage>
        <taxon>Bacteria</taxon>
        <taxon>Pseudomonadati</taxon>
        <taxon>Pseudomonadota</taxon>
        <taxon>Gammaproteobacteria</taxon>
        <taxon>Enterobacterales</taxon>
        <taxon>Enterobacteriaceae</taxon>
        <taxon>Salmonella</taxon>
    </lineage>
</organism>